<dbReference type="SMART" id="SM00388">
    <property type="entry name" value="HisKA"/>
    <property type="match status" value="1"/>
</dbReference>
<sequence>MVEGNADIFPGKGEMARIMREHRWEDTPLGDASGWPDALKIPLRMLLTTRFEMWLGWGPDLRFFYNDAYIPTLGIKHPAMLGRPFREVWAEVYDEVADQVERVRAGEATWNKALCLLLERSGFPEETYHSFSYSPLHQADGSVGGLLCVVNEETARIIGERRLETMRQLGLALAGTIDHDAVRAAVHGAFAANRRDFPFIALRIADGASAEDDELLFEPAAPSLPAQLSEAGQIVALSPDMAWPAGDWDRPPREAIAIAIPGIAGGADAGALLLGLNPYRGDDTEVLNVARLIAGQIGGALASIAALQAERRRGDRMWSISRDLMVAVDASGVFRLVSPSWTRILGHPVEAVIGHPFTEFMHPDDVAASNKALANAFGARELTNYENRLLATDGSYHRIEWHTTLEDGLVYAYGRDVTERRLVEDKLSDSEEQFRHLVQGVTDYAIYMVDLDGRVSSWNEGARRIKGYEPGDIIGKHFSRFYTEEDREAGEPSRALETARNEGRFIAEGWRVRKNGERFRASVVIDAIRDDEGRPIGFAKITRDITEREQTQRELEVAREALFQSQKMDAIGQLTGGVAHDFNNLLMAVLSSLELLRRRLPEDPLSQRLLNNAVEGAQRGATLTQRMLAFARRQDLKVDRVDLSQLLTGMNDLVQRSIGPEWPISTSFPLKLPAVRADANQLEMALLNLIVNARDAMPAGGPILISASCEMMKQGMAASLPAGSYVKLVVKDKGTGMDAETLRRATEPFFTTKGVGKGTGLGLPMVHGMAQQIGGTFELLSEIGEGTRAVLWLPVAEEAQAAVADPAPAKEGPRHTARLSILAVDDDALVLINTAALLEDLGHEVIEADSGAEALKAFQDRDDVDLVVTDQAMPNMTGVDLIAAIDGIRPGTPVIIASGYGEGVETPGRDTVRLSKPFNQVHLAEAIARAMEMERERGQHGGT</sequence>
<dbReference type="InterPro" id="IPR011006">
    <property type="entry name" value="CheY-like_superfamily"/>
</dbReference>
<dbReference type="SMART" id="SM00091">
    <property type="entry name" value="PAS"/>
    <property type="match status" value="3"/>
</dbReference>
<dbReference type="PROSITE" id="PS50110">
    <property type="entry name" value="RESPONSE_REGULATORY"/>
    <property type="match status" value="1"/>
</dbReference>
<dbReference type="PANTHER" id="PTHR43065">
    <property type="entry name" value="SENSOR HISTIDINE KINASE"/>
    <property type="match status" value="1"/>
</dbReference>
<evidence type="ECO:0000256" key="2">
    <source>
        <dbReference type="ARBA" id="ARBA00012438"/>
    </source>
</evidence>
<dbReference type="SMART" id="SM00387">
    <property type="entry name" value="HATPase_c"/>
    <property type="match status" value="1"/>
</dbReference>
<dbReference type="InterPro" id="IPR036097">
    <property type="entry name" value="HisK_dim/P_sf"/>
</dbReference>
<dbReference type="EMBL" id="QQYZ01000006">
    <property type="protein sequence ID" value="RSY86860.1"/>
    <property type="molecule type" value="Genomic_DNA"/>
</dbReference>
<dbReference type="InterPro" id="IPR005467">
    <property type="entry name" value="His_kinase_dom"/>
</dbReference>
<name>A0A430G4K5_9SPHN</name>
<dbReference type="Proteomes" id="UP000287746">
    <property type="component" value="Unassembled WGS sequence"/>
</dbReference>
<dbReference type="PRINTS" id="PR00344">
    <property type="entry name" value="BCTRLSENSOR"/>
</dbReference>
<keyword evidence="3 4" id="KW-0597">Phosphoprotein</keyword>
<feature type="modified residue" description="4-aspartylphosphate" evidence="4">
    <location>
        <position position="870"/>
    </location>
</feature>
<comment type="catalytic activity">
    <reaction evidence="1">
        <text>ATP + protein L-histidine = ADP + protein N-phospho-L-histidine.</text>
        <dbReference type="EC" id="2.7.13.3"/>
    </reaction>
</comment>
<gene>
    <name evidence="9" type="ORF">DAH66_08195</name>
</gene>
<dbReference type="InterPro" id="IPR001789">
    <property type="entry name" value="Sig_transdc_resp-reg_receiver"/>
</dbReference>
<evidence type="ECO:0000259" key="8">
    <source>
        <dbReference type="PROSITE" id="PS50113"/>
    </source>
</evidence>
<organism evidence="9 10">
    <name type="scientific">Sphingomonas koreensis</name>
    <dbReference type="NCBI Taxonomy" id="93064"/>
    <lineage>
        <taxon>Bacteria</taxon>
        <taxon>Pseudomonadati</taxon>
        <taxon>Pseudomonadota</taxon>
        <taxon>Alphaproteobacteria</taxon>
        <taxon>Sphingomonadales</taxon>
        <taxon>Sphingomonadaceae</taxon>
        <taxon>Sphingomonas</taxon>
    </lineage>
</organism>
<reference evidence="9 10" key="1">
    <citation type="submission" date="2018-07" db="EMBL/GenBank/DDBJ databases">
        <title>Genomic and Epidemiologic Investigation of an Indolent Hospital Outbreak.</title>
        <authorList>
            <person name="Johnson R.C."/>
            <person name="Deming C."/>
            <person name="Conlan S."/>
            <person name="Zellmer C.J."/>
            <person name="Michelin A.V."/>
            <person name="Lee-Lin S."/>
            <person name="Thomas P.J."/>
            <person name="Park M."/>
            <person name="Weingarten R.A."/>
            <person name="Less J."/>
            <person name="Dekker J.P."/>
            <person name="Frank K.M."/>
            <person name="Musser K.A."/>
            <person name="Mcquiston J.R."/>
            <person name="Henderson D.K."/>
            <person name="Lau A.F."/>
            <person name="Palmore T.N."/>
            <person name="Segre J.A."/>
        </authorList>
    </citation>
    <scope>NUCLEOTIDE SEQUENCE [LARGE SCALE GENOMIC DNA]</scope>
    <source>
        <strain evidence="9 10">SK-CDC1_0717</strain>
    </source>
</reference>
<comment type="caution">
    <text evidence="9">The sequence shown here is derived from an EMBL/GenBank/DDBJ whole genome shotgun (WGS) entry which is preliminary data.</text>
</comment>
<evidence type="ECO:0000259" key="7">
    <source>
        <dbReference type="PROSITE" id="PS50112"/>
    </source>
</evidence>
<dbReference type="InterPro" id="IPR000014">
    <property type="entry name" value="PAS"/>
</dbReference>
<accession>A0A430G4K5</accession>
<dbReference type="PROSITE" id="PS50109">
    <property type="entry name" value="HIS_KIN"/>
    <property type="match status" value="1"/>
</dbReference>
<dbReference type="CDD" id="cd00082">
    <property type="entry name" value="HisKA"/>
    <property type="match status" value="1"/>
</dbReference>
<dbReference type="PROSITE" id="PS50112">
    <property type="entry name" value="PAS"/>
    <property type="match status" value="2"/>
</dbReference>
<evidence type="ECO:0000313" key="9">
    <source>
        <dbReference type="EMBL" id="RSY86860.1"/>
    </source>
</evidence>
<dbReference type="PROSITE" id="PS50113">
    <property type="entry name" value="PAC"/>
    <property type="match status" value="1"/>
</dbReference>
<dbReference type="SUPFAM" id="SSF47384">
    <property type="entry name" value="Homodimeric domain of signal transducing histidine kinase"/>
    <property type="match status" value="1"/>
</dbReference>
<feature type="domain" description="PAS" evidence="7">
    <location>
        <begin position="430"/>
        <end position="503"/>
    </location>
</feature>
<dbReference type="Gene3D" id="3.40.50.2300">
    <property type="match status" value="1"/>
</dbReference>
<dbReference type="SUPFAM" id="SSF55785">
    <property type="entry name" value="PYP-like sensor domain (PAS domain)"/>
    <property type="match status" value="3"/>
</dbReference>
<evidence type="ECO:0000313" key="10">
    <source>
        <dbReference type="Proteomes" id="UP000287746"/>
    </source>
</evidence>
<evidence type="ECO:0000256" key="3">
    <source>
        <dbReference type="ARBA" id="ARBA00022553"/>
    </source>
</evidence>
<dbReference type="InterPro" id="IPR003594">
    <property type="entry name" value="HATPase_dom"/>
</dbReference>
<dbReference type="InterPro" id="IPR036890">
    <property type="entry name" value="HATPase_C_sf"/>
</dbReference>
<evidence type="ECO:0000256" key="4">
    <source>
        <dbReference type="PROSITE-ProRule" id="PRU00169"/>
    </source>
</evidence>
<dbReference type="SUPFAM" id="SSF55874">
    <property type="entry name" value="ATPase domain of HSP90 chaperone/DNA topoisomerase II/histidine kinase"/>
    <property type="match status" value="1"/>
</dbReference>
<evidence type="ECO:0000256" key="1">
    <source>
        <dbReference type="ARBA" id="ARBA00000085"/>
    </source>
</evidence>
<dbReference type="Pfam" id="PF13426">
    <property type="entry name" value="PAS_9"/>
    <property type="match status" value="1"/>
</dbReference>
<proteinExistence type="predicted"/>
<dbReference type="InterPro" id="IPR000700">
    <property type="entry name" value="PAS-assoc_C"/>
</dbReference>
<evidence type="ECO:0000259" key="6">
    <source>
        <dbReference type="PROSITE" id="PS50110"/>
    </source>
</evidence>
<dbReference type="Gene3D" id="1.10.287.130">
    <property type="match status" value="1"/>
</dbReference>
<dbReference type="AlphaFoldDB" id="A0A430G4K5"/>
<feature type="domain" description="Response regulatory" evidence="6">
    <location>
        <begin position="820"/>
        <end position="931"/>
    </location>
</feature>
<dbReference type="Pfam" id="PF02518">
    <property type="entry name" value="HATPase_c"/>
    <property type="match status" value="1"/>
</dbReference>
<dbReference type="InterPro" id="IPR003661">
    <property type="entry name" value="HisK_dim/P_dom"/>
</dbReference>
<dbReference type="SMART" id="SM00448">
    <property type="entry name" value="REC"/>
    <property type="match status" value="1"/>
</dbReference>
<dbReference type="EC" id="2.7.13.3" evidence="2"/>
<dbReference type="CDD" id="cd00130">
    <property type="entry name" value="PAS"/>
    <property type="match status" value="2"/>
</dbReference>
<dbReference type="PANTHER" id="PTHR43065:SF49">
    <property type="entry name" value="HISTIDINE KINASE"/>
    <property type="match status" value="1"/>
</dbReference>
<dbReference type="Pfam" id="PF00512">
    <property type="entry name" value="HisKA"/>
    <property type="match status" value="1"/>
</dbReference>
<dbReference type="Pfam" id="PF00072">
    <property type="entry name" value="Response_reg"/>
    <property type="match status" value="1"/>
</dbReference>
<dbReference type="InterPro" id="IPR013655">
    <property type="entry name" value="PAS_fold_3"/>
</dbReference>
<protein>
    <recommendedName>
        <fullName evidence="2">histidine kinase</fullName>
        <ecNumber evidence="2">2.7.13.3</ecNumber>
    </recommendedName>
</protein>
<dbReference type="RefSeq" id="WP_126004155.1">
    <property type="nucleotide sequence ID" value="NZ_QQYZ01000006.1"/>
</dbReference>
<dbReference type="InterPro" id="IPR004358">
    <property type="entry name" value="Sig_transdc_His_kin-like_C"/>
</dbReference>
<dbReference type="GO" id="GO:0000155">
    <property type="term" value="F:phosphorelay sensor kinase activity"/>
    <property type="evidence" value="ECO:0007669"/>
    <property type="project" value="InterPro"/>
</dbReference>
<evidence type="ECO:0000259" key="5">
    <source>
        <dbReference type="PROSITE" id="PS50109"/>
    </source>
</evidence>
<feature type="domain" description="Histidine kinase" evidence="5">
    <location>
        <begin position="577"/>
        <end position="797"/>
    </location>
</feature>
<dbReference type="NCBIfam" id="TIGR00229">
    <property type="entry name" value="sensory_box"/>
    <property type="match status" value="2"/>
</dbReference>
<dbReference type="Gene3D" id="3.30.565.10">
    <property type="entry name" value="Histidine kinase-like ATPase, C-terminal domain"/>
    <property type="match status" value="1"/>
</dbReference>
<dbReference type="Gene3D" id="3.30.450.20">
    <property type="entry name" value="PAS domain"/>
    <property type="match status" value="3"/>
</dbReference>
<dbReference type="Pfam" id="PF08447">
    <property type="entry name" value="PAS_3"/>
    <property type="match status" value="1"/>
</dbReference>
<feature type="domain" description="PAC" evidence="8">
    <location>
        <begin position="499"/>
        <end position="557"/>
    </location>
</feature>
<dbReference type="SUPFAM" id="SSF52172">
    <property type="entry name" value="CheY-like"/>
    <property type="match status" value="1"/>
</dbReference>
<dbReference type="InterPro" id="IPR035965">
    <property type="entry name" value="PAS-like_dom_sf"/>
</dbReference>
<feature type="domain" description="PAS" evidence="7">
    <location>
        <begin position="325"/>
        <end position="380"/>
    </location>
</feature>
<dbReference type="InterPro" id="IPR013656">
    <property type="entry name" value="PAS_4"/>
</dbReference>
<dbReference type="Pfam" id="PF08448">
    <property type="entry name" value="PAS_4"/>
    <property type="match status" value="1"/>
</dbReference>